<dbReference type="EC" id="2.7.7.87" evidence="3 13"/>
<dbReference type="InterPro" id="IPR038385">
    <property type="entry name" value="Sua5/YwlC_C"/>
</dbReference>
<proteinExistence type="inferred from homology"/>
<dbReference type="Pfam" id="PF03481">
    <property type="entry name" value="Sua5_C"/>
    <property type="match status" value="1"/>
</dbReference>
<dbReference type="SUPFAM" id="SSF55821">
    <property type="entry name" value="YrdC/RibB"/>
    <property type="match status" value="1"/>
</dbReference>
<evidence type="ECO:0000256" key="1">
    <source>
        <dbReference type="ARBA" id="ARBA00004496"/>
    </source>
</evidence>
<comment type="similarity">
    <text evidence="2 13">Belongs to the SUA5 family.</text>
</comment>
<dbReference type="EMBL" id="JBHRXY010000003">
    <property type="protein sequence ID" value="MFC3629120.1"/>
    <property type="molecule type" value="Genomic_DNA"/>
</dbReference>
<feature type="compositionally biased region" description="Pro residues" evidence="14">
    <location>
        <begin position="335"/>
        <end position="345"/>
    </location>
</feature>
<evidence type="ECO:0000256" key="6">
    <source>
        <dbReference type="ARBA" id="ARBA00022679"/>
    </source>
</evidence>
<comment type="function">
    <text evidence="13">Required for the formation of a threonylcarbamoyl group on adenosine at position 37 (t(6)A37) in tRNAs that read codons beginning with adenine.</text>
</comment>
<accession>A0ABV7U2F1</accession>
<dbReference type="InterPro" id="IPR010923">
    <property type="entry name" value="T(6)A37_SUA5"/>
</dbReference>
<evidence type="ECO:0000256" key="2">
    <source>
        <dbReference type="ARBA" id="ARBA00007663"/>
    </source>
</evidence>
<sequence>MRTEQLLPDQMGMARAAILLAAGEVVAIPTETVYGLAGDARNGRAVARIYQAKGRPSFNPLIVHVPDLDTARTIADLPPEAEALAAAFWPGALTLVLPLRPDAGIASLVTAGLPTIAIRLPAHPVAQALLRLTGPLAAPSANASGRISPTSAAHVLDPDGGLEGRISAVLDAGPCPVGLESTIVGWPQGRATLLRPGGIPAEAIADALGQPLDSHKADPAAPNAPGQLTSHYAPNAPLRLNAADPAPGETHVAFAAPGPFTLSETGDLTQAAARLFDILRRADREGRPIAVAPVPDHGLGAAINDRLRRAAAPRHRVFSVAEIPRGESEGRGAAPPRPPHNPSEP</sequence>
<keyword evidence="17" id="KW-1185">Reference proteome</keyword>
<feature type="region of interest" description="Disordered" evidence="14">
    <location>
        <begin position="319"/>
        <end position="345"/>
    </location>
</feature>
<evidence type="ECO:0000256" key="13">
    <source>
        <dbReference type="PIRNR" id="PIRNR004930"/>
    </source>
</evidence>
<evidence type="ECO:0000259" key="15">
    <source>
        <dbReference type="PROSITE" id="PS51163"/>
    </source>
</evidence>
<dbReference type="Proteomes" id="UP001595539">
    <property type="component" value="Unassembled WGS sequence"/>
</dbReference>
<dbReference type="InterPro" id="IPR005145">
    <property type="entry name" value="Sua5_C"/>
</dbReference>
<dbReference type="GO" id="GO:0061710">
    <property type="term" value="F:L-threonylcarbamoyladenylate synthase"/>
    <property type="evidence" value="ECO:0007669"/>
    <property type="project" value="UniProtKB-EC"/>
</dbReference>
<keyword evidence="5 13" id="KW-0963">Cytoplasm</keyword>
<gene>
    <name evidence="16" type="ORF">ACFOM8_06630</name>
</gene>
<comment type="catalytic activity">
    <reaction evidence="12 13">
        <text>L-threonine + hydrogencarbonate + ATP = L-threonylcarbamoyladenylate + diphosphate + H2O</text>
        <dbReference type="Rhea" id="RHEA:36407"/>
        <dbReference type="ChEBI" id="CHEBI:15377"/>
        <dbReference type="ChEBI" id="CHEBI:17544"/>
        <dbReference type="ChEBI" id="CHEBI:30616"/>
        <dbReference type="ChEBI" id="CHEBI:33019"/>
        <dbReference type="ChEBI" id="CHEBI:57926"/>
        <dbReference type="ChEBI" id="CHEBI:73682"/>
        <dbReference type="EC" id="2.7.7.87"/>
    </reaction>
</comment>
<evidence type="ECO:0000313" key="16">
    <source>
        <dbReference type="EMBL" id="MFC3629120.1"/>
    </source>
</evidence>
<evidence type="ECO:0000256" key="11">
    <source>
        <dbReference type="ARBA" id="ARBA00029774"/>
    </source>
</evidence>
<evidence type="ECO:0000256" key="5">
    <source>
        <dbReference type="ARBA" id="ARBA00022490"/>
    </source>
</evidence>
<dbReference type="Gene3D" id="3.40.50.11030">
    <property type="entry name" value="Threonylcarbamoyl-AMP synthase, C-terminal domain"/>
    <property type="match status" value="1"/>
</dbReference>
<name>A0ABV7U2F1_9RHOB</name>
<evidence type="ECO:0000256" key="3">
    <source>
        <dbReference type="ARBA" id="ARBA00012584"/>
    </source>
</evidence>
<keyword evidence="9 13" id="KW-0547">Nucleotide-binding</keyword>
<dbReference type="RefSeq" id="WP_377760451.1">
    <property type="nucleotide sequence ID" value="NZ_JBHRXY010000003.1"/>
</dbReference>
<dbReference type="InterPro" id="IPR017945">
    <property type="entry name" value="DHBP_synth_RibB-like_a/b_dom"/>
</dbReference>
<dbReference type="PANTHER" id="PTHR17490:SF16">
    <property type="entry name" value="THREONYLCARBAMOYL-AMP SYNTHASE"/>
    <property type="match status" value="1"/>
</dbReference>
<keyword evidence="10 13" id="KW-0067">ATP-binding</keyword>
<dbReference type="PANTHER" id="PTHR17490">
    <property type="entry name" value="SUA5"/>
    <property type="match status" value="1"/>
</dbReference>
<comment type="caution">
    <text evidence="16">The sequence shown here is derived from an EMBL/GenBank/DDBJ whole genome shotgun (WGS) entry which is preliminary data.</text>
</comment>
<evidence type="ECO:0000313" key="17">
    <source>
        <dbReference type="Proteomes" id="UP001595539"/>
    </source>
</evidence>
<reference evidence="17" key="1">
    <citation type="journal article" date="2019" name="Int. J. Syst. Evol. Microbiol.">
        <title>The Global Catalogue of Microorganisms (GCM) 10K type strain sequencing project: providing services to taxonomists for standard genome sequencing and annotation.</title>
        <authorList>
            <consortium name="The Broad Institute Genomics Platform"/>
            <consortium name="The Broad Institute Genome Sequencing Center for Infectious Disease"/>
            <person name="Wu L."/>
            <person name="Ma J."/>
        </authorList>
    </citation>
    <scope>NUCLEOTIDE SEQUENCE [LARGE SCALE GENOMIC DNA]</scope>
    <source>
        <strain evidence="17">KCTC 42473</strain>
    </source>
</reference>
<keyword evidence="6 13" id="KW-0808">Transferase</keyword>
<dbReference type="Gene3D" id="3.90.870.10">
    <property type="entry name" value="DHBP synthase"/>
    <property type="match status" value="1"/>
</dbReference>
<evidence type="ECO:0000256" key="8">
    <source>
        <dbReference type="ARBA" id="ARBA00022695"/>
    </source>
</evidence>
<keyword evidence="8 13" id="KW-0548">Nucleotidyltransferase</keyword>
<dbReference type="PROSITE" id="PS51163">
    <property type="entry name" value="YRDC"/>
    <property type="match status" value="1"/>
</dbReference>
<evidence type="ECO:0000256" key="4">
    <source>
        <dbReference type="ARBA" id="ARBA00015492"/>
    </source>
</evidence>
<dbReference type="Pfam" id="PF01300">
    <property type="entry name" value="Sua5_yciO_yrdC"/>
    <property type="match status" value="1"/>
</dbReference>
<organism evidence="16 17">
    <name type="scientific">Paracoccus angustae</name>
    <dbReference type="NCBI Taxonomy" id="1671480"/>
    <lineage>
        <taxon>Bacteria</taxon>
        <taxon>Pseudomonadati</taxon>
        <taxon>Pseudomonadota</taxon>
        <taxon>Alphaproteobacteria</taxon>
        <taxon>Rhodobacterales</taxon>
        <taxon>Paracoccaceae</taxon>
        <taxon>Paracoccus</taxon>
    </lineage>
</organism>
<comment type="subcellular location">
    <subcellularLocation>
        <location evidence="1 13">Cytoplasm</location>
    </subcellularLocation>
</comment>
<dbReference type="InterPro" id="IPR050156">
    <property type="entry name" value="TC-AMP_synthase_SUA5"/>
</dbReference>
<feature type="domain" description="YrdC-like" evidence="15">
    <location>
        <begin position="10"/>
        <end position="199"/>
    </location>
</feature>
<evidence type="ECO:0000256" key="10">
    <source>
        <dbReference type="ARBA" id="ARBA00022840"/>
    </source>
</evidence>
<dbReference type="NCBIfam" id="TIGR00057">
    <property type="entry name" value="L-threonylcarbamoyladenylate synthase"/>
    <property type="match status" value="1"/>
</dbReference>
<keyword evidence="7 13" id="KW-0819">tRNA processing</keyword>
<protein>
    <recommendedName>
        <fullName evidence="4 13">Threonylcarbamoyl-AMP synthase</fullName>
        <shortName evidence="13">TC-AMP synthase</shortName>
        <ecNumber evidence="3 13">2.7.7.87</ecNumber>
    </recommendedName>
    <alternativeName>
        <fullName evidence="11 13">L-threonylcarbamoyladenylate synthase</fullName>
    </alternativeName>
</protein>
<dbReference type="InterPro" id="IPR006070">
    <property type="entry name" value="Sua5-like_dom"/>
</dbReference>
<dbReference type="PIRSF" id="PIRSF004930">
    <property type="entry name" value="Tln_factor_SUA5"/>
    <property type="match status" value="1"/>
</dbReference>
<evidence type="ECO:0000256" key="14">
    <source>
        <dbReference type="SAM" id="MobiDB-lite"/>
    </source>
</evidence>
<evidence type="ECO:0000256" key="12">
    <source>
        <dbReference type="ARBA" id="ARBA00048366"/>
    </source>
</evidence>
<evidence type="ECO:0000256" key="7">
    <source>
        <dbReference type="ARBA" id="ARBA00022694"/>
    </source>
</evidence>
<evidence type="ECO:0000256" key="9">
    <source>
        <dbReference type="ARBA" id="ARBA00022741"/>
    </source>
</evidence>